<dbReference type="AlphaFoldDB" id="A0A0A9A4E4"/>
<feature type="region of interest" description="Disordered" evidence="1">
    <location>
        <begin position="39"/>
        <end position="58"/>
    </location>
</feature>
<name>A0A0A9A4E4_ARUDO</name>
<organism evidence="2">
    <name type="scientific">Arundo donax</name>
    <name type="common">Giant reed</name>
    <name type="synonym">Donax arundinaceus</name>
    <dbReference type="NCBI Taxonomy" id="35708"/>
    <lineage>
        <taxon>Eukaryota</taxon>
        <taxon>Viridiplantae</taxon>
        <taxon>Streptophyta</taxon>
        <taxon>Embryophyta</taxon>
        <taxon>Tracheophyta</taxon>
        <taxon>Spermatophyta</taxon>
        <taxon>Magnoliopsida</taxon>
        <taxon>Liliopsida</taxon>
        <taxon>Poales</taxon>
        <taxon>Poaceae</taxon>
        <taxon>PACMAD clade</taxon>
        <taxon>Arundinoideae</taxon>
        <taxon>Arundineae</taxon>
        <taxon>Arundo</taxon>
    </lineage>
</organism>
<accession>A0A0A9A4E4</accession>
<evidence type="ECO:0000256" key="1">
    <source>
        <dbReference type="SAM" id="MobiDB-lite"/>
    </source>
</evidence>
<evidence type="ECO:0000313" key="2">
    <source>
        <dbReference type="EMBL" id="JAD45961.1"/>
    </source>
</evidence>
<sequence length="100" mass="10198">MPTLVYSAALPLQPAGGGGGPVCAICLAELEPGKRVRGAAQVQPRLPRAMRRPVSASAVHVPDVQAATVRRAAEGRRRRRGAAGAGVPRAAPAGKHSHAV</sequence>
<protein>
    <submittedName>
        <fullName evidence="2">Uncharacterized protein</fullName>
    </submittedName>
</protein>
<feature type="compositionally biased region" description="Low complexity" evidence="1">
    <location>
        <begin position="85"/>
        <end position="94"/>
    </location>
</feature>
<dbReference type="EMBL" id="GBRH01251934">
    <property type="protein sequence ID" value="JAD45961.1"/>
    <property type="molecule type" value="Transcribed_RNA"/>
</dbReference>
<proteinExistence type="predicted"/>
<reference evidence="2" key="1">
    <citation type="submission" date="2014-09" db="EMBL/GenBank/DDBJ databases">
        <authorList>
            <person name="Magalhaes I.L.F."/>
            <person name="Oliveira U."/>
            <person name="Santos F.R."/>
            <person name="Vidigal T.H.D.A."/>
            <person name="Brescovit A.D."/>
            <person name="Santos A.J."/>
        </authorList>
    </citation>
    <scope>NUCLEOTIDE SEQUENCE</scope>
    <source>
        <tissue evidence="2">Shoot tissue taken approximately 20 cm above the soil surface</tissue>
    </source>
</reference>
<feature type="region of interest" description="Disordered" evidence="1">
    <location>
        <begin position="65"/>
        <end position="100"/>
    </location>
</feature>
<reference evidence="2" key="2">
    <citation type="journal article" date="2015" name="Data Brief">
        <title>Shoot transcriptome of the giant reed, Arundo donax.</title>
        <authorList>
            <person name="Barrero R.A."/>
            <person name="Guerrero F.D."/>
            <person name="Moolhuijzen P."/>
            <person name="Goolsby J.A."/>
            <person name="Tidwell J."/>
            <person name="Bellgard S.E."/>
            <person name="Bellgard M.I."/>
        </authorList>
    </citation>
    <scope>NUCLEOTIDE SEQUENCE</scope>
    <source>
        <tissue evidence="2">Shoot tissue taken approximately 20 cm above the soil surface</tissue>
    </source>
</reference>